<dbReference type="Proteomes" id="UP000235945">
    <property type="component" value="Unassembled WGS sequence"/>
</dbReference>
<feature type="compositionally biased region" description="Basic and acidic residues" evidence="1">
    <location>
        <begin position="59"/>
        <end position="81"/>
    </location>
</feature>
<sequence length="129" mass="13354">MQGAPEVGGATLPREDAPQGAGRPGEHRKAGRERAQPDQPGLPPQAAGEGQQGTGRGVGLRDLDADVREQEAERAGRRRPVDGLGEQPGTWGEEQPVGGDEPPDDGGGERDQGEDSTGVVEEAVHAPAR</sequence>
<keyword evidence="3" id="KW-1185">Reference proteome</keyword>
<evidence type="ECO:0000313" key="3">
    <source>
        <dbReference type="Proteomes" id="UP000235945"/>
    </source>
</evidence>
<evidence type="ECO:0000256" key="1">
    <source>
        <dbReference type="SAM" id="MobiDB-lite"/>
    </source>
</evidence>
<dbReference type="AlphaFoldDB" id="A0A2N8P2R4"/>
<evidence type="ECO:0000313" key="2">
    <source>
        <dbReference type="EMBL" id="PNE35303.1"/>
    </source>
</evidence>
<dbReference type="EMBL" id="LGUI01000001">
    <property type="protein sequence ID" value="PNE35303.1"/>
    <property type="molecule type" value="Genomic_DNA"/>
</dbReference>
<feature type="compositionally biased region" description="Basic and acidic residues" evidence="1">
    <location>
        <begin position="24"/>
        <end position="36"/>
    </location>
</feature>
<accession>A0A2N8P2R4</accession>
<protein>
    <submittedName>
        <fullName evidence="2">Uncharacterized protein</fullName>
    </submittedName>
</protein>
<comment type="caution">
    <text evidence="2">The sequence shown here is derived from an EMBL/GenBank/DDBJ whole genome shotgun (WGS) entry which is preliminary data.</text>
</comment>
<proteinExistence type="predicted"/>
<name>A0A2N8P2R4_STREU</name>
<feature type="region of interest" description="Disordered" evidence="1">
    <location>
        <begin position="1"/>
        <end position="129"/>
    </location>
</feature>
<organism evidence="2 3">
    <name type="scientific">Streptomyces eurocidicus</name>
    <name type="common">Streptoverticillium eurocidicus</name>
    <dbReference type="NCBI Taxonomy" id="66423"/>
    <lineage>
        <taxon>Bacteria</taxon>
        <taxon>Bacillati</taxon>
        <taxon>Actinomycetota</taxon>
        <taxon>Actinomycetes</taxon>
        <taxon>Kitasatosporales</taxon>
        <taxon>Streptomycetaceae</taxon>
        <taxon>Streptomyces</taxon>
    </lineage>
</organism>
<gene>
    <name evidence="2" type="ORF">AF335_02790</name>
</gene>
<reference evidence="3" key="1">
    <citation type="submission" date="2015-07" db="EMBL/GenBank/DDBJ databases">
        <authorList>
            <person name="Graham D.E."/>
            <person name="Giannone R.J."/>
            <person name="Gulvik C.A."/>
            <person name="Hettich R.L."/>
            <person name="Klingeman D.M."/>
            <person name="Mahan K.M."/>
            <person name="Parry R.J."/>
            <person name="Spain J.C."/>
        </authorList>
    </citation>
    <scope>NUCLEOTIDE SEQUENCE [LARGE SCALE GENOMIC DNA]</scope>
    <source>
        <strain evidence="3">ATCC 27428</strain>
    </source>
</reference>